<dbReference type="Proteomes" id="UP000215335">
    <property type="component" value="Unassembled WGS sequence"/>
</dbReference>
<dbReference type="AlphaFoldDB" id="A0A232EZF0"/>
<keyword evidence="1" id="KW-0472">Membrane</keyword>
<dbReference type="EMBL" id="NNAY01001479">
    <property type="protein sequence ID" value="OXU23822.1"/>
    <property type="molecule type" value="Genomic_DNA"/>
</dbReference>
<evidence type="ECO:0000313" key="3">
    <source>
        <dbReference type="Proteomes" id="UP000215335"/>
    </source>
</evidence>
<evidence type="ECO:0000256" key="1">
    <source>
        <dbReference type="SAM" id="Phobius"/>
    </source>
</evidence>
<sequence>LLETTLILSTLGNRYLRDHCRRDIRVQRSQIPPSNEFRQIMSQFSIKLQETTLILSTLSTRYFRDPCRRDIRVQRPQKSLSSKTELISINIYRVANFLFIFFSNALLKCIFFMQKCIF</sequence>
<accession>A0A232EZF0</accession>
<keyword evidence="3" id="KW-1185">Reference proteome</keyword>
<gene>
    <name evidence="2" type="ORF">TSAR_017070</name>
</gene>
<comment type="caution">
    <text evidence="2">The sequence shown here is derived from an EMBL/GenBank/DDBJ whole genome shotgun (WGS) entry which is preliminary data.</text>
</comment>
<evidence type="ECO:0000313" key="2">
    <source>
        <dbReference type="EMBL" id="OXU23822.1"/>
    </source>
</evidence>
<keyword evidence="1" id="KW-0812">Transmembrane</keyword>
<feature type="transmembrane region" description="Helical" evidence="1">
    <location>
        <begin position="91"/>
        <end position="113"/>
    </location>
</feature>
<proteinExistence type="predicted"/>
<name>A0A232EZF0_9HYME</name>
<keyword evidence="1" id="KW-1133">Transmembrane helix</keyword>
<protein>
    <submittedName>
        <fullName evidence="2">Uncharacterized protein</fullName>
    </submittedName>
</protein>
<organism evidence="2 3">
    <name type="scientific">Trichomalopsis sarcophagae</name>
    <dbReference type="NCBI Taxonomy" id="543379"/>
    <lineage>
        <taxon>Eukaryota</taxon>
        <taxon>Metazoa</taxon>
        <taxon>Ecdysozoa</taxon>
        <taxon>Arthropoda</taxon>
        <taxon>Hexapoda</taxon>
        <taxon>Insecta</taxon>
        <taxon>Pterygota</taxon>
        <taxon>Neoptera</taxon>
        <taxon>Endopterygota</taxon>
        <taxon>Hymenoptera</taxon>
        <taxon>Apocrita</taxon>
        <taxon>Proctotrupomorpha</taxon>
        <taxon>Chalcidoidea</taxon>
        <taxon>Pteromalidae</taxon>
        <taxon>Pteromalinae</taxon>
        <taxon>Trichomalopsis</taxon>
    </lineage>
</organism>
<feature type="non-terminal residue" evidence="2">
    <location>
        <position position="1"/>
    </location>
</feature>
<reference evidence="2 3" key="1">
    <citation type="journal article" date="2017" name="Curr. Biol.">
        <title>The Evolution of Venom by Co-option of Single-Copy Genes.</title>
        <authorList>
            <person name="Martinson E.O."/>
            <person name="Mrinalini"/>
            <person name="Kelkar Y.D."/>
            <person name="Chang C.H."/>
            <person name="Werren J.H."/>
        </authorList>
    </citation>
    <scope>NUCLEOTIDE SEQUENCE [LARGE SCALE GENOMIC DNA]</scope>
    <source>
        <strain evidence="2 3">Alberta</strain>
        <tissue evidence="2">Whole body</tissue>
    </source>
</reference>